<dbReference type="Pfam" id="PF07980">
    <property type="entry name" value="SusD_RagB"/>
    <property type="match status" value="1"/>
</dbReference>
<feature type="signal peptide" evidence="6">
    <location>
        <begin position="1"/>
        <end position="23"/>
    </location>
</feature>
<evidence type="ECO:0000256" key="6">
    <source>
        <dbReference type="SAM" id="SignalP"/>
    </source>
</evidence>
<name>A0ABN1MVC8_9BACT</name>
<dbReference type="Gene3D" id="1.25.40.390">
    <property type="match status" value="1"/>
</dbReference>
<organism evidence="9 10">
    <name type="scientific">Algoriphagus jejuensis</name>
    <dbReference type="NCBI Taxonomy" id="419934"/>
    <lineage>
        <taxon>Bacteria</taxon>
        <taxon>Pseudomonadati</taxon>
        <taxon>Bacteroidota</taxon>
        <taxon>Cytophagia</taxon>
        <taxon>Cytophagales</taxon>
        <taxon>Cyclobacteriaceae</taxon>
        <taxon>Algoriphagus</taxon>
    </lineage>
</organism>
<dbReference type="InterPro" id="IPR012944">
    <property type="entry name" value="SusD_RagB_dom"/>
</dbReference>
<evidence type="ECO:0000256" key="3">
    <source>
        <dbReference type="ARBA" id="ARBA00022729"/>
    </source>
</evidence>
<keyword evidence="3 6" id="KW-0732">Signal</keyword>
<dbReference type="InterPro" id="IPR033985">
    <property type="entry name" value="SusD-like_N"/>
</dbReference>
<reference evidence="9 10" key="1">
    <citation type="journal article" date="2019" name="Int. J. Syst. Evol. Microbiol.">
        <title>The Global Catalogue of Microorganisms (GCM) 10K type strain sequencing project: providing services to taxonomists for standard genome sequencing and annotation.</title>
        <authorList>
            <consortium name="The Broad Institute Genomics Platform"/>
            <consortium name="The Broad Institute Genome Sequencing Center for Infectious Disease"/>
            <person name="Wu L."/>
            <person name="Ma J."/>
        </authorList>
    </citation>
    <scope>NUCLEOTIDE SEQUENCE [LARGE SCALE GENOMIC DNA]</scope>
    <source>
        <strain evidence="9 10">JCM 16112</strain>
    </source>
</reference>
<evidence type="ECO:0000259" key="7">
    <source>
        <dbReference type="Pfam" id="PF07980"/>
    </source>
</evidence>
<protein>
    <submittedName>
        <fullName evidence="9">RagB/SusD family nutrient uptake outer membrane protein</fullName>
    </submittedName>
</protein>
<dbReference type="Proteomes" id="UP001500469">
    <property type="component" value="Unassembled WGS sequence"/>
</dbReference>
<evidence type="ECO:0000256" key="5">
    <source>
        <dbReference type="ARBA" id="ARBA00023237"/>
    </source>
</evidence>
<feature type="domain" description="SusD-like N-terminal" evidence="8">
    <location>
        <begin position="84"/>
        <end position="212"/>
    </location>
</feature>
<feature type="chain" id="PRO_5047276888" evidence="6">
    <location>
        <begin position="24"/>
        <end position="629"/>
    </location>
</feature>
<feature type="domain" description="RagB/SusD" evidence="7">
    <location>
        <begin position="304"/>
        <end position="629"/>
    </location>
</feature>
<gene>
    <name evidence="9" type="ORF">GCM10009119_03150</name>
</gene>
<dbReference type="Pfam" id="PF14322">
    <property type="entry name" value="SusD-like_3"/>
    <property type="match status" value="1"/>
</dbReference>
<comment type="subcellular location">
    <subcellularLocation>
        <location evidence="1">Cell outer membrane</location>
    </subcellularLocation>
</comment>
<accession>A0ABN1MVC8</accession>
<keyword evidence="10" id="KW-1185">Reference proteome</keyword>
<dbReference type="PROSITE" id="PS51257">
    <property type="entry name" value="PROKAR_LIPOPROTEIN"/>
    <property type="match status" value="1"/>
</dbReference>
<dbReference type="EMBL" id="BAAAFI010000002">
    <property type="protein sequence ID" value="GAA0877347.1"/>
    <property type="molecule type" value="Genomic_DNA"/>
</dbReference>
<evidence type="ECO:0000256" key="2">
    <source>
        <dbReference type="ARBA" id="ARBA00006275"/>
    </source>
</evidence>
<evidence type="ECO:0000313" key="9">
    <source>
        <dbReference type="EMBL" id="GAA0877347.1"/>
    </source>
</evidence>
<evidence type="ECO:0000313" key="10">
    <source>
        <dbReference type="Proteomes" id="UP001500469"/>
    </source>
</evidence>
<proteinExistence type="inferred from homology"/>
<dbReference type="InterPro" id="IPR011990">
    <property type="entry name" value="TPR-like_helical_dom_sf"/>
</dbReference>
<evidence type="ECO:0000256" key="1">
    <source>
        <dbReference type="ARBA" id="ARBA00004442"/>
    </source>
</evidence>
<comment type="similarity">
    <text evidence="2">Belongs to the SusD family.</text>
</comment>
<keyword evidence="5" id="KW-0998">Cell outer membrane</keyword>
<sequence length="629" mass="69469">MKNIHIKLITCCLTLGLSGILLSGCQDVLDQEPLSSLSEAAYFKNKEHFVAAANFLHTRTGFEDGDETSDLSNNVTDATERYGRGLNIADPNDEVYKDNYFALRAANQLIDKAAEYAGDPSEIAPSVGTAYFFRAWHHFNLLKKYGGVVIAAKTMDVNSPELTAKRNSRYEVAFQIMNDLDEAIAKLPAASTLGLADQGKLSLEAARSLKARLLLYEGTWEKYVGTAADGDGTSTGAGSAKPAGYPSVTEMLTMAKSEALAVMNSGAFQLWDYKAELGRDHLFYLFNLEDGGSNPAGLSKADNKEYIFQTVYDFNLRRIPNPNSNLTHAKPWGPTRKLMDMYLCADGLPVQHSADFEGYATMTSEFQNRDHRMLTFLPLKKYWGWGNNVDGGGAQYGVAFEDSGIAFDYRHVPNLSSPGTPRNVGYAGRKFITEMKLRETGSESYNYPLIRLAEVMLIYAEATVELNGGTISDADLDLSINKLRTRAGVGRLTNALIAPYPDLTMLGEIRRERAIELFGENFRFDDLKRWNIAPQELNQDITVTVIKGTEWETAENPKNPGKPIYTAGAFELSTEPKSNSSYAGFATVPAGTIVLDRASNRNFSIKHYVDAIPLDEMQLNPNLLQNPGW</sequence>
<evidence type="ECO:0000259" key="8">
    <source>
        <dbReference type="Pfam" id="PF14322"/>
    </source>
</evidence>
<evidence type="ECO:0000256" key="4">
    <source>
        <dbReference type="ARBA" id="ARBA00023136"/>
    </source>
</evidence>
<dbReference type="SUPFAM" id="SSF48452">
    <property type="entry name" value="TPR-like"/>
    <property type="match status" value="1"/>
</dbReference>
<comment type="caution">
    <text evidence="9">The sequence shown here is derived from an EMBL/GenBank/DDBJ whole genome shotgun (WGS) entry which is preliminary data.</text>
</comment>
<keyword evidence="4" id="KW-0472">Membrane</keyword>
<dbReference type="RefSeq" id="WP_343848046.1">
    <property type="nucleotide sequence ID" value="NZ_BAAAFI010000002.1"/>
</dbReference>